<evidence type="ECO:0000256" key="3">
    <source>
        <dbReference type="PROSITE-ProRule" id="PRU00169"/>
    </source>
</evidence>
<protein>
    <recommendedName>
        <fullName evidence="8">DNA-binding response regulator</fullName>
    </recommendedName>
</protein>
<reference evidence="6 7" key="1">
    <citation type="submission" date="2018-03" db="EMBL/GenBank/DDBJ databases">
        <title>Adhaeribacter sp. HMF7605 Genome sequencing and assembly.</title>
        <authorList>
            <person name="Kang H."/>
            <person name="Kang J."/>
            <person name="Cha I."/>
            <person name="Kim H."/>
            <person name="Joh K."/>
        </authorList>
    </citation>
    <scope>NUCLEOTIDE SEQUENCE [LARGE SCALE GENOMIC DNA]</scope>
    <source>
        <strain evidence="6 7">HMF7605</strain>
    </source>
</reference>
<dbReference type="GO" id="GO:0000160">
    <property type="term" value="P:phosphorelay signal transduction system"/>
    <property type="evidence" value="ECO:0007669"/>
    <property type="project" value="InterPro"/>
</dbReference>
<feature type="domain" description="HTH luxR-type" evidence="4">
    <location>
        <begin position="157"/>
        <end position="222"/>
    </location>
</feature>
<dbReference type="RefSeq" id="WP_106925441.1">
    <property type="nucleotide sequence ID" value="NZ_PYFT01000001.1"/>
</dbReference>
<gene>
    <name evidence="6" type="ORF">AHMF7605_00595</name>
</gene>
<keyword evidence="7" id="KW-1185">Reference proteome</keyword>
<dbReference type="CDD" id="cd06170">
    <property type="entry name" value="LuxR_C_like"/>
    <property type="match status" value="1"/>
</dbReference>
<keyword evidence="1" id="KW-0597">Phosphoprotein</keyword>
<evidence type="ECO:0008006" key="8">
    <source>
        <dbReference type="Google" id="ProtNLM"/>
    </source>
</evidence>
<dbReference type="PANTHER" id="PTHR43214">
    <property type="entry name" value="TWO-COMPONENT RESPONSE REGULATOR"/>
    <property type="match status" value="1"/>
</dbReference>
<dbReference type="SUPFAM" id="SSF46894">
    <property type="entry name" value="C-terminal effector domain of the bipartite response regulators"/>
    <property type="match status" value="1"/>
</dbReference>
<evidence type="ECO:0000256" key="1">
    <source>
        <dbReference type="ARBA" id="ARBA00022553"/>
    </source>
</evidence>
<evidence type="ECO:0000259" key="4">
    <source>
        <dbReference type="PROSITE" id="PS50043"/>
    </source>
</evidence>
<evidence type="ECO:0000313" key="6">
    <source>
        <dbReference type="EMBL" id="PSR52124.1"/>
    </source>
</evidence>
<dbReference type="InterPro" id="IPR011006">
    <property type="entry name" value="CheY-like_superfamily"/>
</dbReference>
<sequence length="226" mass="25400">MVKIAIVDDNPGLRENLEQRLTLFPGILIVQVCNTGWQFLEIIQKSTSDSLPEVVLINIQMNALDSIEVTYQAKAKFPEMQFIIVAVNNNDDHIFRSIQAGASGYLLKEEPTPIIAQAIWDIKDGGAYMSPAIAKIALEILRSQTAENTTSTASTLPQSSLQTLSKRELEILELLTVGYTAQTISQKLFISSHTVQTHIKKIYNKLQVKNKWAAIKMAIDRKWFRK</sequence>
<dbReference type="PANTHER" id="PTHR43214:SF43">
    <property type="entry name" value="TWO-COMPONENT RESPONSE REGULATOR"/>
    <property type="match status" value="1"/>
</dbReference>
<dbReference type="AlphaFoldDB" id="A0A2T2Y9D2"/>
<dbReference type="GO" id="GO:0006355">
    <property type="term" value="P:regulation of DNA-templated transcription"/>
    <property type="evidence" value="ECO:0007669"/>
    <property type="project" value="InterPro"/>
</dbReference>
<dbReference type="GO" id="GO:0003677">
    <property type="term" value="F:DNA binding"/>
    <property type="evidence" value="ECO:0007669"/>
    <property type="project" value="UniProtKB-KW"/>
</dbReference>
<comment type="caution">
    <text evidence="3">Lacks conserved residue(s) required for the propagation of feature annotation.</text>
</comment>
<dbReference type="SUPFAM" id="SSF52172">
    <property type="entry name" value="CheY-like"/>
    <property type="match status" value="1"/>
</dbReference>
<dbReference type="InterPro" id="IPR016032">
    <property type="entry name" value="Sig_transdc_resp-reg_C-effctor"/>
</dbReference>
<dbReference type="CDD" id="cd17535">
    <property type="entry name" value="REC_NarL-like"/>
    <property type="match status" value="1"/>
</dbReference>
<dbReference type="SMART" id="SM00448">
    <property type="entry name" value="REC"/>
    <property type="match status" value="1"/>
</dbReference>
<organism evidence="6 7">
    <name type="scientific">Adhaeribacter arboris</name>
    <dbReference type="NCBI Taxonomy" id="2072846"/>
    <lineage>
        <taxon>Bacteria</taxon>
        <taxon>Pseudomonadati</taxon>
        <taxon>Bacteroidota</taxon>
        <taxon>Cytophagia</taxon>
        <taxon>Cytophagales</taxon>
        <taxon>Hymenobacteraceae</taxon>
        <taxon>Adhaeribacter</taxon>
    </lineage>
</organism>
<dbReference type="InterPro" id="IPR039420">
    <property type="entry name" value="WalR-like"/>
</dbReference>
<dbReference type="PRINTS" id="PR00038">
    <property type="entry name" value="HTHLUXR"/>
</dbReference>
<dbReference type="Proteomes" id="UP000240357">
    <property type="component" value="Unassembled WGS sequence"/>
</dbReference>
<accession>A0A2T2Y9D2</accession>
<proteinExistence type="predicted"/>
<evidence type="ECO:0000259" key="5">
    <source>
        <dbReference type="PROSITE" id="PS50110"/>
    </source>
</evidence>
<dbReference type="InterPro" id="IPR001789">
    <property type="entry name" value="Sig_transdc_resp-reg_receiver"/>
</dbReference>
<feature type="domain" description="Response regulatory" evidence="5">
    <location>
        <begin position="3"/>
        <end position="123"/>
    </location>
</feature>
<dbReference type="SMART" id="SM00421">
    <property type="entry name" value="HTH_LUXR"/>
    <property type="match status" value="1"/>
</dbReference>
<dbReference type="EMBL" id="PYFT01000001">
    <property type="protein sequence ID" value="PSR52124.1"/>
    <property type="molecule type" value="Genomic_DNA"/>
</dbReference>
<dbReference type="InterPro" id="IPR058245">
    <property type="entry name" value="NreC/VraR/RcsB-like_REC"/>
</dbReference>
<dbReference type="Gene3D" id="3.40.50.2300">
    <property type="match status" value="1"/>
</dbReference>
<name>A0A2T2Y9D2_9BACT</name>
<evidence type="ECO:0000256" key="2">
    <source>
        <dbReference type="ARBA" id="ARBA00023125"/>
    </source>
</evidence>
<dbReference type="Pfam" id="PF00072">
    <property type="entry name" value="Response_reg"/>
    <property type="match status" value="1"/>
</dbReference>
<dbReference type="PROSITE" id="PS50110">
    <property type="entry name" value="RESPONSE_REGULATORY"/>
    <property type="match status" value="1"/>
</dbReference>
<keyword evidence="2" id="KW-0238">DNA-binding</keyword>
<evidence type="ECO:0000313" key="7">
    <source>
        <dbReference type="Proteomes" id="UP000240357"/>
    </source>
</evidence>
<dbReference type="OrthoDB" id="9797341at2"/>
<comment type="caution">
    <text evidence="6">The sequence shown here is derived from an EMBL/GenBank/DDBJ whole genome shotgun (WGS) entry which is preliminary data.</text>
</comment>
<dbReference type="InterPro" id="IPR000792">
    <property type="entry name" value="Tscrpt_reg_LuxR_C"/>
</dbReference>
<dbReference type="Pfam" id="PF00196">
    <property type="entry name" value="GerE"/>
    <property type="match status" value="1"/>
</dbReference>
<dbReference type="PROSITE" id="PS50043">
    <property type="entry name" value="HTH_LUXR_2"/>
    <property type="match status" value="1"/>
</dbReference>